<dbReference type="AlphaFoldDB" id="A0A512IJ88"/>
<dbReference type="RefSeq" id="WP_238180311.1">
    <property type="nucleotide sequence ID" value="NZ_BJZT01000002.1"/>
</dbReference>
<evidence type="ECO:0000313" key="3">
    <source>
        <dbReference type="Proteomes" id="UP000321258"/>
    </source>
</evidence>
<dbReference type="EMBL" id="BJZT01000002">
    <property type="protein sequence ID" value="GEO97742.1"/>
    <property type="molecule type" value="Genomic_DNA"/>
</dbReference>
<dbReference type="InterPro" id="IPR014596">
    <property type="entry name" value="UCP035836"/>
</dbReference>
<dbReference type="InterPro" id="IPR019734">
    <property type="entry name" value="TPR_rpt"/>
</dbReference>
<organism evidence="2 3">
    <name type="scientific">Methylobacterium haplocladii</name>
    <dbReference type="NCBI Taxonomy" id="1176176"/>
    <lineage>
        <taxon>Bacteria</taxon>
        <taxon>Pseudomonadati</taxon>
        <taxon>Pseudomonadota</taxon>
        <taxon>Alphaproteobacteria</taxon>
        <taxon>Hyphomicrobiales</taxon>
        <taxon>Methylobacteriaceae</taxon>
        <taxon>Methylobacterium</taxon>
    </lineage>
</organism>
<dbReference type="InterPro" id="IPR052384">
    <property type="entry name" value="TMTC_O-mannosyltransferase"/>
</dbReference>
<evidence type="ECO:0000313" key="2">
    <source>
        <dbReference type="EMBL" id="GEO97742.1"/>
    </source>
</evidence>
<evidence type="ECO:0000256" key="1">
    <source>
        <dbReference type="SAM" id="MobiDB-lite"/>
    </source>
</evidence>
<keyword evidence="3" id="KW-1185">Reference proteome</keyword>
<dbReference type="SUPFAM" id="SSF48452">
    <property type="entry name" value="TPR-like"/>
    <property type="match status" value="1"/>
</dbReference>
<dbReference type="InterPro" id="IPR011990">
    <property type="entry name" value="TPR-like_helical_dom_sf"/>
</dbReference>
<dbReference type="Proteomes" id="UP000321258">
    <property type="component" value="Unassembled WGS sequence"/>
</dbReference>
<dbReference type="SMART" id="SM00028">
    <property type="entry name" value="TPR"/>
    <property type="match status" value="4"/>
</dbReference>
<comment type="caution">
    <text evidence="2">The sequence shown here is derived from an EMBL/GenBank/DDBJ whole genome shotgun (WGS) entry which is preliminary data.</text>
</comment>
<accession>A0A512IJ88</accession>
<protein>
    <submittedName>
        <fullName evidence="2">Uncharacterized protein</fullName>
    </submittedName>
</protein>
<dbReference type="Pfam" id="PF13181">
    <property type="entry name" value="TPR_8"/>
    <property type="match status" value="1"/>
</dbReference>
<dbReference type="PROSITE" id="PS51257">
    <property type="entry name" value="PROKAR_LIPOPROTEIN"/>
    <property type="match status" value="1"/>
</dbReference>
<dbReference type="Gene3D" id="1.25.40.10">
    <property type="entry name" value="Tetratricopeptide repeat domain"/>
    <property type="match status" value="2"/>
</dbReference>
<dbReference type="PANTHER" id="PTHR44216">
    <property type="entry name" value="PROTEIN O-MANNOSYL-TRANSFERASE TMTC2"/>
    <property type="match status" value="1"/>
</dbReference>
<gene>
    <name evidence="2" type="ORF">MHA02_01300</name>
</gene>
<reference evidence="2 3" key="1">
    <citation type="submission" date="2019-07" db="EMBL/GenBank/DDBJ databases">
        <title>Whole genome shotgun sequence of Methylobacterium haplocladii NBRC 107714.</title>
        <authorList>
            <person name="Hosoyama A."/>
            <person name="Uohara A."/>
            <person name="Ohji S."/>
            <person name="Ichikawa N."/>
        </authorList>
    </citation>
    <scope>NUCLEOTIDE SEQUENCE [LARGE SCALE GENOMIC DNA]</scope>
    <source>
        <strain evidence="2 3">NBRC 107714</strain>
    </source>
</reference>
<dbReference type="PANTHER" id="PTHR44216:SF3">
    <property type="entry name" value="PROTEIN O-MANNOSYL-TRANSFERASE TMTC2"/>
    <property type="match status" value="1"/>
</dbReference>
<sequence length="265" mass="27721">MRAAVSSSGRVGRSLGTVALVALLAAGCQSRSPETTGSIGGSAGPRSVTRSEVDALGASYTSDPSDIRVALRYASALRATSQRTQAVAVLQQAALRNPKDRYVLAAYGKSLADAGRFSEASEVLQNAHTPAQPDWRVLSAQGTVADQLGDHARAQGFYDAALKIAPNEPSILSNLGLSYVLAHQLDQGETTLRLAADQPRADARVRQNLALALGLKGRFDEAESVLRRDLSPDEASANVASLRAMAARQSAGRRLPSAPVAPPRG</sequence>
<name>A0A512IJ88_9HYPH</name>
<proteinExistence type="predicted"/>
<dbReference type="PIRSF" id="PIRSF035836">
    <property type="entry name" value="UCP035836"/>
    <property type="match status" value="1"/>
</dbReference>
<feature type="region of interest" description="Disordered" evidence="1">
    <location>
        <begin position="31"/>
        <end position="50"/>
    </location>
</feature>